<dbReference type="PANTHER" id="PTHR38753">
    <property type="entry name" value="SLR1441 PROTEIN"/>
    <property type="match status" value="1"/>
</dbReference>
<protein>
    <recommendedName>
        <fullName evidence="4">DUF3782 domain-containing protein</fullName>
    </recommendedName>
</protein>
<feature type="region of interest" description="Disordered" evidence="1">
    <location>
        <begin position="88"/>
        <end position="136"/>
    </location>
</feature>
<evidence type="ECO:0000313" key="2">
    <source>
        <dbReference type="EMBL" id="OBU78099.1"/>
    </source>
</evidence>
<dbReference type="SUPFAM" id="SSF52980">
    <property type="entry name" value="Restriction endonuclease-like"/>
    <property type="match status" value="1"/>
</dbReference>
<name>A0A853MGG9_9CYAN</name>
<dbReference type="InterPro" id="IPR011335">
    <property type="entry name" value="Restrct_endonuc-II-like"/>
</dbReference>
<dbReference type="EMBL" id="LYXA01000001">
    <property type="protein sequence ID" value="OBU78099.1"/>
    <property type="molecule type" value="Genomic_DNA"/>
</dbReference>
<dbReference type="AlphaFoldDB" id="A0A853MGG9"/>
<feature type="region of interest" description="Disordered" evidence="1">
    <location>
        <begin position="25"/>
        <end position="45"/>
    </location>
</feature>
<evidence type="ECO:0000313" key="3">
    <source>
        <dbReference type="Proteomes" id="UP000093903"/>
    </source>
</evidence>
<comment type="caution">
    <text evidence="2">The sequence shown here is derived from an EMBL/GenBank/DDBJ whole genome shotgun (WGS) entry which is preliminary data.</text>
</comment>
<accession>A0A853MGG9</accession>
<reference evidence="2 3" key="1">
    <citation type="submission" date="2016-05" db="EMBL/GenBank/DDBJ databases">
        <title>First complete genome of the cyanobacterium Cylindrospermopsis raciborskii CS505, containing a circular chromosome and a single extrachromosomal element.</title>
        <authorList>
            <person name="Fuentes J."/>
            <person name="Tamames J."/>
            <person name="Allen E."/>
            <person name="Plominski A."/>
            <person name="Vasquez M."/>
        </authorList>
    </citation>
    <scope>NUCLEOTIDE SEQUENCE [LARGE SCALE GENOMIC DNA]</scope>
    <source>
        <strain evidence="2 3">CS505</strain>
    </source>
</reference>
<evidence type="ECO:0008006" key="4">
    <source>
        <dbReference type="Google" id="ProtNLM"/>
    </source>
</evidence>
<gene>
    <name evidence="2" type="ORF">A9P98_12735</name>
</gene>
<organism evidence="2 3">
    <name type="scientific">Cylindrospermopsis raciborskii CS-505</name>
    <dbReference type="NCBI Taxonomy" id="533240"/>
    <lineage>
        <taxon>Bacteria</taxon>
        <taxon>Bacillati</taxon>
        <taxon>Cyanobacteriota</taxon>
        <taxon>Cyanophyceae</taxon>
        <taxon>Nostocales</taxon>
        <taxon>Aphanizomenonaceae</taxon>
        <taxon>Cylindrospermopsis</taxon>
    </lineage>
</organism>
<dbReference type="Proteomes" id="UP000093903">
    <property type="component" value="Unassembled WGS sequence"/>
</dbReference>
<sequence>MIAHRLSTLEKCDRIFQLDQGQVCQEGDRHGDSPTNSATGGAESEPAKLMCNSILERENMATTADEVWKLLGELIESQKETERKFQETERFLREQSQETERFLREQSQETDRKFQETERLLREQSQETDRKFQETDRLLREESKRVNNQIGQLGNRLGEFVESQVRPAAVKLFQERGIAVKEIASNTYIQTGKEGLEIDLLVINSSDIILIEAKSKVSEDDVNEHLERLSKFKRFFPRYESYRVLGAVAGMVIPLDVSRYAYRKGLFVIGQSGDNLVILNDDKFRPRGW</sequence>
<dbReference type="PANTHER" id="PTHR38753:SF1">
    <property type="entry name" value="SLR1441 PROTEIN"/>
    <property type="match status" value="1"/>
</dbReference>
<proteinExistence type="predicted"/>
<evidence type="ECO:0000256" key="1">
    <source>
        <dbReference type="SAM" id="MobiDB-lite"/>
    </source>
</evidence>